<dbReference type="PANTHER" id="PTHR41328:SF3">
    <property type="entry name" value="PBSX PHAGE TERMINASE SMALL SUBUNIT"/>
    <property type="match status" value="1"/>
</dbReference>
<dbReference type="Gene3D" id="1.10.10.1400">
    <property type="entry name" value="Terminase, small subunit, N-terminal DNA-binding domain, HTH motif"/>
    <property type="match status" value="1"/>
</dbReference>
<protein>
    <submittedName>
        <fullName evidence="5">Terminase small subunit</fullName>
    </submittedName>
</protein>
<dbReference type="InterPro" id="IPR018925">
    <property type="entry name" value="XtmA-like_N"/>
</dbReference>
<evidence type="ECO:0000256" key="2">
    <source>
        <dbReference type="ARBA" id="ARBA00023219"/>
    </source>
</evidence>
<dbReference type="Pfam" id="PF03592">
    <property type="entry name" value="Terminase_2"/>
    <property type="match status" value="1"/>
</dbReference>
<name>A0A8S5TI99_9CAUD</name>
<reference evidence="5" key="1">
    <citation type="journal article" date="2021" name="Proc. Natl. Acad. Sci. U.S.A.">
        <title>A Catalog of Tens of Thousands of Viruses from Human Metagenomes Reveals Hidden Associations with Chronic Diseases.</title>
        <authorList>
            <person name="Tisza M.J."/>
            <person name="Buck C.B."/>
        </authorList>
    </citation>
    <scope>NUCLEOTIDE SEQUENCE</scope>
    <source>
        <strain evidence="5">Ct9dX1</strain>
    </source>
</reference>
<evidence type="ECO:0000259" key="4">
    <source>
        <dbReference type="Pfam" id="PF10668"/>
    </source>
</evidence>
<dbReference type="Pfam" id="PF10668">
    <property type="entry name" value="Phage_terminase"/>
    <property type="match status" value="1"/>
</dbReference>
<evidence type="ECO:0000256" key="1">
    <source>
        <dbReference type="ARBA" id="ARBA00022612"/>
    </source>
</evidence>
<dbReference type="InterPro" id="IPR005335">
    <property type="entry name" value="Terminase_ssu"/>
</dbReference>
<dbReference type="PANTHER" id="PTHR41328">
    <property type="entry name" value="TERMINASE SMALL SUBUNIT-RELATED"/>
    <property type="match status" value="1"/>
</dbReference>
<accession>A0A8S5TI99</accession>
<dbReference type="InterPro" id="IPR038713">
    <property type="entry name" value="Terminase_Gp1_N_sf"/>
</dbReference>
<sequence length="276" mass="31725">MPKARSPERDRAYEIYKESNGLITLREIASRLGVPEKSVSGWKCKDSWDKKINGVLQSNIRSTPKRKNVAKKIIEDVENNEELNDRERLFILAYLETHNAKISCLRAGYDVQERYARQLGYKILNRHRVKLEIERLKKIRNEAMFLSSEDVLEKYMQIAFADITDFIELSGSGECVNIKSLDKLDGGVIESIKNDKFGISLKLSNRNKALAFLAKYFEMNPMDKHRKEYDNKRLELERVKRDDSNGQQSNGSEGPSVVFYLPDNGRGDNNGGVKND</sequence>
<proteinExistence type="predicted"/>
<feature type="domain" description="PBSX phage terminase small subunit-like N-terminal" evidence="4">
    <location>
        <begin position="1"/>
        <end position="66"/>
    </location>
</feature>
<organism evidence="5">
    <name type="scientific">Myoviridae sp. ct9dX1</name>
    <dbReference type="NCBI Taxonomy" id="2827665"/>
    <lineage>
        <taxon>Viruses</taxon>
        <taxon>Duplodnaviria</taxon>
        <taxon>Heunggongvirae</taxon>
        <taxon>Uroviricota</taxon>
        <taxon>Caudoviricetes</taxon>
    </lineage>
</organism>
<feature type="region of interest" description="Disordered" evidence="3">
    <location>
        <begin position="237"/>
        <end position="276"/>
    </location>
</feature>
<evidence type="ECO:0000256" key="3">
    <source>
        <dbReference type="SAM" id="MobiDB-lite"/>
    </source>
</evidence>
<keyword evidence="2" id="KW-0231">Viral genome packaging</keyword>
<evidence type="ECO:0000313" key="5">
    <source>
        <dbReference type="EMBL" id="DAF63006.1"/>
    </source>
</evidence>
<dbReference type="EMBL" id="BK032832">
    <property type="protein sequence ID" value="DAF63006.1"/>
    <property type="molecule type" value="Genomic_DNA"/>
</dbReference>
<dbReference type="GO" id="GO:0051276">
    <property type="term" value="P:chromosome organization"/>
    <property type="evidence" value="ECO:0007669"/>
    <property type="project" value="InterPro"/>
</dbReference>
<keyword evidence="1" id="KW-1188">Viral release from host cell</keyword>
<dbReference type="InterPro" id="IPR052404">
    <property type="entry name" value="SPP1-like_terminase"/>
</dbReference>